<proteinExistence type="predicted"/>
<dbReference type="InterPro" id="IPR032675">
    <property type="entry name" value="LRR_dom_sf"/>
</dbReference>
<accession>A0A6A7C4L1</accession>
<dbReference type="AlphaFoldDB" id="A0A6A7C4L1"/>
<protein>
    <submittedName>
        <fullName evidence="1">Uncharacterized protein</fullName>
    </submittedName>
</protein>
<evidence type="ECO:0000313" key="1">
    <source>
        <dbReference type="EMBL" id="KAF2862526.1"/>
    </source>
</evidence>
<dbReference type="Proteomes" id="UP000799421">
    <property type="component" value="Unassembled WGS sequence"/>
</dbReference>
<name>A0A6A7C4L1_9PEZI</name>
<evidence type="ECO:0000313" key="2">
    <source>
        <dbReference type="Proteomes" id="UP000799421"/>
    </source>
</evidence>
<keyword evidence="2" id="KW-1185">Reference proteome</keyword>
<dbReference type="EMBL" id="MU005965">
    <property type="protein sequence ID" value="KAF2862526.1"/>
    <property type="molecule type" value="Genomic_DNA"/>
</dbReference>
<dbReference type="Gene3D" id="3.80.10.10">
    <property type="entry name" value="Ribonuclease Inhibitor"/>
    <property type="match status" value="1"/>
</dbReference>
<organism evidence="1 2">
    <name type="scientific">Piedraia hortae CBS 480.64</name>
    <dbReference type="NCBI Taxonomy" id="1314780"/>
    <lineage>
        <taxon>Eukaryota</taxon>
        <taxon>Fungi</taxon>
        <taxon>Dikarya</taxon>
        <taxon>Ascomycota</taxon>
        <taxon>Pezizomycotina</taxon>
        <taxon>Dothideomycetes</taxon>
        <taxon>Dothideomycetidae</taxon>
        <taxon>Capnodiales</taxon>
        <taxon>Piedraiaceae</taxon>
        <taxon>Piedraia</taxon>
    </lineage>
</organism>
<gene>
    <name evidence="1" type="ORF">K470DRAFT_255811</name>
</gene>
<reference evidence="1" key="1">
    <citation type="journal article" date="2020" name="Stud. Mycol.">
        <title>101 Dothideomycetes genomes: a test case for predicting lifestyles and emergence of pathogens.</title>
        <authorList>
            <person name="Haridas S."/>
            <person name="Albert R."/>
            <person name="Binder M."/>
            <person name="Bloem J."/>
            <person name="Labutti K."/>
            <person name="Salamov A."/>
            <person name="Andreopoulos B."/>
            <person name="Baker S."/>
            <person name="Barry K."/>
            <person name="Bills G."/>
            <person name="Bluhm B."/>
            <person name="Cannon C."/>
            <person name="Castanera R."/>
            <person name="Culley D."/>
            <person name="Daum C."/>
            <person name="Ezra D."/>
            <person name="Gonzalez J."/>
            <person name="Henrissat B."/>
            <person name="Kuo A."/>
            <person name="Liang C."/>
            <person name="Lipzen A."/>
            <person name="Lutzoni F."/>
            <person name="Magnuson J."/>
            <person name="Mondo S."/>
            <person name="Nolan M."/>
            <person name="Ohm R."/>
            <person name="Pangilinan J."/>
            <person name="Park H.-J."/>
            <person name="Ramirez L."/>
            <person name="Alfaro M."/>
            <person name="Sun H."/>
            <person name="Tritt A."/>
            <person name="Yoshinaga Y."/>
            <person name="Zwiers L.-H."/>
            <person name="Turgeon B."/>
            <person name="Goodwin S."/>
            <person name="Spatafora J."/>
            <person name="Crous P."/>
            <person name="Grigoriev I."/>
        </authorList>
    </citation>
    <scope>NUCLEOTIDE SEQUENCE</scope>
    <source>
        <strain evidence="1">CBS 480.64</strain>
    </source>
</reference>
<sequence length="121" mass="13994">MDSQHMKHLRKLLKLQHLQFSDIGAEVRAGDLIDDDFMRLSKALGDLRNLNMSIYHCKQLTAKAIFTIGKSCRKLRSLMILLLVLTCAPRQSIARAHLYFPVRKVFISCTITRRHCFRGHT</sequence>